<reference evidence="2" key="1">
    <citation type="submission" date="2018-08" db="EMBL/GenBank/DDBJ databases">
        <authorList>
            <person name="Chevrot R."/>
        </authorList>
    </citation>
    <scope>NUCLEOTIDE SEQUENCE [LARGE SCALE GENOMIC DNA]</scope>
</reference>
<dbReference type="Proteomes" id="UP000304148">
    <property type="component" value="Chromosome"/>
</dbReference>
<organism evidence="1 2">
    <name type="scientific">Paenibacillus alvei</name>
    <name type="common">Bacillus alvei</name>
    <dbReference type="NCBI Taxonomy" id="44250"/>
    <lineage>
        <taxon>Bacteria</taxon>
        <taxon>Bacillati</taxon>
        <taxon>Bacillota</taxon>
        <taxon>Bacilli</taxon>
        <taxon>Bacillales</taxon>
        <taxon>Paenibacillaceae</taxon>
        <taxon>Paenibacillus</taxon>
    </lineage>
</organism>
<name>A0A383RAQ8_PAEAL</name>
<dbReference type="RefSeq" id="WP_138185719.1">
    <property type="nucleotide sequence ID" value="NZ_LS992241.1"/>
</dbReference>
<protein>
    <submittedName>
        <fullName evidence="1">Uncharacterized protein</fullName>
    </submittedName>
</protein>
<accession>A0A383RAQ8</accession>
<evidence type="ECO:0000313" key="1">
    <source>
        <dbReference type="EMBL" id="SYX83672.1"/>
    </source>
</evidence>
<proteinExistence type="predicted"/>
<sequence>MSRYKMPIMIVALLLISGVLGNHLYQTRITYSLHDLVMAYVNEAKIESIFLKKFMSGDNEVYNYAHITDNKQIELVMSTLQDIRVRNDFSASNFPEYPAYLLSFCGEKGDLVSYIMSEGGEILLHRYTDSSNKSYRTIDDTHQKQLKLLNQWLEEQSDGTS</sequence>
<evidence type="ECO:0000313" key="2">
    <source>
        <dbReference type="Proteomes" id="UP000304148"/>
    </source>
</evidence>
<dbReference type="AlphaFoldDB" id="A0A383RAQ8"/>
<dbReference type="EMBL" id="LS992241">
    <property type="protein sequence ID" value="SYX83672.1"/>
    <property type="molecule type" value="Genomic_DNA"/>
</dbReference>
<gene>
    <name evidence="1" type="ORF">PBLR_12094</name>
</gene>